<evidence type="ECO:0000313" key="5">
    <source>
        <dbReference type="Proteomes" id="UP000287969"/>
    </source>
</evidence>
<dbReference type="GO" id="GO:0016747">
    <property type="term" value="F:acyltransferase activity, transferring groups other than amino-acyl groups"/>
    <property type="evidence" value="ECO:0007669"/>
    <property type="project" value="InterPro"/>
</dbReference>
<dbReference type="PROSITE" id="PS51186">
    <property type="entry name" value="GNAT"/>
    <property type="match status" value="1"/>
</dbReference>
<dbReference type="InterPro" id="IPR000182">
    <property type="entry name" value="GNAT_dom"/>
</dbReference>
<sequence length="170" mass="20205">MSYIFRLAEMNDIDKIFKIYQNVVFHLRKLNIDQWDEVYPTKEILRNDIEERSLFVVFDTLNNIPISSIVINGSQEPEYKSVNWANTKGKICVIHRFCVEPVFQRRGIGNKTLLSAEDYIMKKRYSSVRLDVFTENLSALNFYKRNGYVFRGQIVFRKGIFNCYEKIFDC</sequence>
<evidence type="ECO:0000313" key="4">
    <source>
        <dbReference type="EMBL" id="QAT61803.1"/>
    </source>
</evidence>
<proteinExistence type="predicted"/>
<dbReference type="OrthoDB" id="9796381at2"/>
<dbReference type="Gene3D" id="3.40.630.30">
    <property type="match status" value="1"/>
</dbReference>
<evidence type="ECO:0000256" key="1">
    <source>
        <dbReference type="ARBA" id="ARBA00022679"/>
    </source>
</evidence>
<dbReference type="InterPro" id="IPR016181">
    <property type="entry name" value="Acyl_CoA_acyltransferase"/>
</dbReference>
<dbReference type="Pfam" id="PF00583">
    <property type="entry name" value="Acetyltransf_1"/>
    <property type="match status" value="1"/>
</dbReference>
<dbReference type="SUPFAM" id="SSF55729">
    <property type="entry name" value="Acyl-CoA N-acyltransferases (Nat)"/>
    <property type="match status" value="1"/>
</dbReference>
<dbReference type="KEGG" id="spoa:EQM13_09470"/>
<dbReference type="EMBL" id="CP035282">
    <property type="protein sequence ID" value="QAT61803.1"/>
    <property type="molecule type" value="Genomic_DNA"/>
</dbReference>
<dbReference type="PANTHER" id="PTHR43420:SF47">
    <property type="entry name" value="N-ACETYLTRANSFERASE DOMAIN-CONTAINING PROTEIN"/>
    <property type="match status" value="1"/>
</dbReference>
<dbReference type="AlphaFoldDB" id="A0A410QCQ3"/>
<dbReference type="Proteomes" id="UP000287969">
    <property type="component" value="Chromosome"/>
</dbReference>
<accession>A0A410QCQ3</accession>
<gene>
    <name evidence="4" type="ORF">EQM13_09470</name>
</gene>
<organism evidence="4 5">
    <name type="scientific">Acidilutibacter cellobiosedens</name>
    <dbReference type="NCBI Taxonomy" id="2507161"/>
    <lineage>
        <taxon>Bacteria</taxon>
        <taxon>Bacillati</taxon>
        <taxon>Bacillota</taxon>
        <taxon>Tissierellia</taxon>
        <taxon>Tissierellales</taxon>
        <taxon>Acidilutibacteraceae</taxon>
        <taxon>Acidilutibacter</taxon>
    </lineage>
</organism>
<evidence type="ECO:0000259" key="3">
    <source>
        <dbReference type="PROSITE" id="PS51186"/>
    </source>
</evidence>
<dbReference type="CDD" id="cd04301">
    <property type="entry name" value="NAT_SF"/>
    <property type="match status" value="1"/>
</dbReference>
<keyword evidence="2" id="KW-0012">Acyltransferase</keyword>
<reference evidence="5" key="1">
    <citation type="submission" date="2019-01" db="EMBL/GenBank/DDBJ databases">
        <title>Draft genomes of a novel of Sporanaerobacter strains.</title>
        <authorList>
            <person name="Ma S."/>
        </authorList>
    </citation>
    <scope>NUCLEOTIDE SEQUENCE [LARGE SCALE GENOMIC DNA]</scope>
    <source>
        <strain evidence="5">NJN-17</strain>
    </source>
</reference>
<name>A0A410QCQ3_9FIRM</name>
<keyword evidence="1 4" id="KW-0808">Transferase</keyword>
<protein>
    <submittedName>
        <fullName evidence="4">GNAT family N-acetyltransferase</fullName>
    </submittedName>
</protein>
<feature type="domain" description="N-acetyltransferase" evidence="3">
    <location>
        <begin position="3"/>
        <end position="170"/>
    </location>
</feature>
<evidence type="ECO:0000256" key="2">
    <source>
        <dbReference type="ARBA" id="ARBA00023315"/>
    </source>
</evidence>
<dbReference type="InterPro" id="IPR050680">
    <property type="entry name" value="YpeA/RimI_acetyltransf"/>
</dbReference>
<dbReference type="PANTHER" id="PTHR43420">
    <property type="entry name" value="ACETYLTRANSFERASE"/>
    <property type="match status" value="1"/>
</dbReference>
<keyword evidence="5" id="KW-1185">Reference proteome</keyword>